<evidence type="ECO:0000313" key="2">
    <source>
        <dbReference type="EMBL" id="QHT82816.1"/>
    </source>
</evidence>
<reference evidence="2" key="1">
    <citation type="journal article" date="2020" name="Nature">
        <title>Giant virus diversity and host interactions through global metagenomics.</title>
        <authorList>
            <person name="Schulz F."/>
            <person name="Roux S."/>
            <person name="Paez-Espino D."/>
            <person name="Jungbluth S."/>
            <person name="Walsh D.A."/>
            <person name="Denef V.J."/>
            <person name="McMahon K.D."/>
            <person name="Konstantinidis K.T."/>
            <person name="Eloe-Fadrosh E.A."/>
            <person name="Kyrpides N.C."/>
            <person name="Woyke T."/>
        </authorList>
    </citation>
    <scope>NUCLEOTIDE SEQUENCE</scope>
    <source>
        <strain evidence="2">GVMAG-M-3300023184-165</strain>
    </source>
</reference>
<name>A0A6C0HRQ4_9ZZZZ</name>
<dbReference type="EMBL" id="MN740004">
    <property type="protein sequence ID" value="QHT82816.1"/>
    <property type="molecule type" value="Genomic_DNA"/>
</dbReference>
<feature type="compositionally biased region" description="Polar residues" evidence="1">
    <location>
        <begin position="1"/>
        <end position="17"/>
    </location>
</feature>
<feature type="compositionally biased region" description="Polar residues" evidence="1">
    <location>
        <begin position="28"/>
        <end position="38"/>
    </location>
</feature>
<feature type="region of interest" description="Disordered" evidence="1">
    <location>
        <begin position="246"/>
        <end position="283"/>
    </location>
</feature>
<organism evidence="2">
    <name type="scientific">viral metagenome</name>
    <dbReference type="NCBI Taxonomy" id="1070528"/>
    <lineage>
        <taxon>unclassified sequences</taxon>
        <taxon>metagenomes</taxon>
        <taxon>organismal metagenomes</taxon>
    </lineage>
</organism>
<protein>
    <submittedName>
        <fullName evidence="2">Uncharacterized protein</fullName>
    </submittedName>
</protein>
<feature type="compositionally biased region" description="Basic residues" evidence="1">
    <location>
        <begin position="256"/>
        <end position="283"/>
    </location>
</feature>
<proteinExistence type="predicted"/>
<evidence type="ECO:0000256" key="1">
    <source>
        <dbReference type="SAM" id="MobiDB-lite"/>
    </source>
</evidence>
<feature type="region of interest" description="Disordered" evidence="1">
    <location>
        <begin position="1"/>
        <end position="46"/>
    </location>
</feature>
<sequence>MGNKLSSTKPRQNSSSGDLDRETHGRWRQSNAVSFSTSTKKESFCNPGPKPKFAVYEEKTRVNPNTGDTATYKKRKDLLPLSVYLNEYNSNDTVKYGCKPDQYIKYENGHYCCVDQSQKATPQEMLDVINQALEGFFDNVGFSAAPNSYTKDKHNQMVMQLEFLLHHRNNIMTRHPGLTDNLEVPPLIDEKGVENPVTLDEWVERFKMPDPALVDRLERTQGSEENTLIAMRNQYKRDEKGNVIRDANKQLVPLYTRRKSGKPKFGGTKHKKRRNNRSNKKRN</sequence>
<accession>A0A6C0HRQ4</accession>
<dbReference type="AlphaFoldDB" id="A0A6C0HRQ4"/>